<gene>
    <name evidence="1" type="ORF">PITG_23325</name>
</gene>
<dbReference type="VEuPathDB" id="FungiDB:PITG_23325"/>
<dbReference type="AlphaFoldDB" id="D0NJ95"/>
<keyword evidence="2" id="KW-1185">Reference proteome</keyword>
<evidence type="ECO:0000313" key="1">
    <source>
        <dbReference type="EMBL" id="EEY59613.1"/>
    </source>
</evidence>
<dbReference type="KEGG" id="pif:PITG_23325"/>
<dbReference type="InParanoid" id="D0NJ95"/>
<dbReference type="GeneID" id="9473195"/>
<sequence>MVTQGLKPARICNGMARRFRLSKTEMPTLRQAQWFVDQLAYGSTVSDTNPFSFGWKRDAAKPDVGNGSDETPFLVGLRAKHLLLNSARDPESLVSHMDVTFKLNQVVYLVIVCGISDMCRSFHLVALFITSQRLEDTSQC</sequence>
<dbReference type="EMBL" id="DS028141">
    <property type="protein sequence ID" value="EEY59613.1"/>
    <property type="molecule type" value="Genomic_DNA"/>
</dbReference>
<accession>D0NJ95</accession>
<dbReference type="OrthoDB" id="115980at2759"/>
<dbReference type="RefSeq" id="XP_002900806.1">
    <property type="nucleotide sequence ID" value="XM_002900760.1"/>
</dbReference>
<protein>
    <submittedName>
        <fullName evidence="1">Uncharacterized protein</fullName>
    </submittedName>
</protein>
<dbReference type="OMA" id="ARICNGM"/>
<dbReference type="Proteomes" id="UP000006643">
    <property type="component" value="Unassembled WGS sequence"/>
</dbReference>
<name>D0NJ95_PHYIT</name>
<organism evidence="1 2">
    <name type="scientific">Phytophthora infestans (strain T30-4)</name>
    <name type="common">Potato late blight agent</name>
    <dbReference type="NCBI Taxonomy" id="403677"/>
    <lineage>
        <taxon>Eukaryota</taxon>
        <taxon>Sar</taxon>
        <taxon>Stramenopiles</taxon>
        <taxon>Oomycota</taxon>
        <taxon>Peronosporomycetes</taxon>
        <taxon>Peronosporales</taxon>
        <taxon>Peronosporaceae</taxon>
        <taxon>Phytophthora</taxon>
    </lineage>
</organism>
<proteinExistence type="predicted"/>
<dbReference type="HOGENOM" id="CLU_077545_1_0_1"/>
<reference evidence="2" key="1">
    <citation type="journal article" date="2009" name="Nature">
        <title>Genome sequence and analysis of the Irish potato famine pathogen Phytophthora infestans.</title>
        <authorList>
            <consortium name="The Broad Institute Genome Sequencing Platform"/>
            <person name="Haas B.J."/>
            <person name="Kamoun S."/>
            <person name="Zody M.C."/>
            <person name="Jiang R.H."/>
            <person name="Handsaker R.E."/>
            <person name="Cano L.M."/>
            <person name="Grabherr M."/>
            <person name="Kodira C.D."/>
            <person name="Raffaele S."/>
            <person name="Torto-Alalibo T."/>
            <person name="Bozkurt T.O."/>
            <person name="Ah-Fong A.M."/>
            <person name="Alvarado L."/>
            <person name="Anderson V.L."/>
            <person name="Armstrong M.R."/>
            <person name="Avrova A."/>
            <person name="Baxter L."/>
            <person name="Beynon J."/>
            <person name="Boevink P.C."/>
            <person name="Bollmann S.R."/>
            <person name="Bos J.I."/>
            <person name="Bulone V."/>
            <person name="Cai G."/>
            <person name="Cakir C."/>
            <person name="Carrington J.C."/>
            <person name="Chawner M."/>
            <person name="Conti L."/>
            <person name="Costanzo S."/>
            <person name="Ewan R."/>
            <person name="Fahlgren N."/>
            <person name="Fischbach M.A."/>
            <person name="Fugelstad J."/>
            <person name="Gilroy E.M."/>
            <person name="Gnerre S."/>
            <person name="Green P.J."/>
            <person name="Grenville-Briggs L.J."/>
            <person name="Griffith J."/>
            <person name="Grunwald N.J."/>
            <person name="Horn K."/>
            <person name="Horner N.R."/>
            <person name="Hu C.H."/>
            <person name="Huitema E."/>
            <person name="Jeong D.H."/>
            <person name="Jones A.M."/>
            <person name="Jones J.D."/>
            <person name="Jones R.W."/>
            <person name="Karlsson E.K."/>
            <person name="Kunjeti S.G."/>
            <person name="Lamour K."/>
            <person name="Liu Z."/>
            <person name="Ma L."/>
            <person name="Maclean D."/>
            <person name="Chibucos M.C."/>
            <person name="McDonald H."/>
            <person name="McWalters J."/>
            <person name="Meijer H.J."/>
            <person name="Morgan W."/>
            <person name="Morris P.F."/>
            <person name="Munro C.A."/>
            <person name="O'Neill K."/>
            <person name="Ospina-Giraldo M."/>
            <person name="Pinzon A."/>
            <person name="Pritchard L."/>
            <person name="Ramsahoye B."/>
            <person name="Ren Q."/>
            <person name="Restrepo S."/>
            <person name="Roy S."/>
            <person name="Sadanandom A."/>
            <person name="Savidor A."/>
            <person name="Schornack S."/>
            <person name="Schwartz D.C."/>
            <person name="Schumann U.D."/>
            <person name="Schwessinger B."/>
            <person name="Seyer L."/>
            <person name="Sharpe T."/>
            <person name="Silvar C."/>
            <person name="Song J."/>
            <person name="Studholme D.J."/>
            <person name="Sykes S."/>
            <person name="Thines M."/>
            <person name="van de Vondervoort P.J."/>
            <person name="Phuntumart V."/>
            <person name="Wawra S."/>
            <person name="Weide R."/>
            <person name="Win J."/>
            <person name="Young C."/>
            <person name="Zhou S."/>
            <person name="Fry W."/>
            <person name="Meyers B.C."/>
            <person name="van West P."/>
            <person name="Ristaino J."/>
            <person name="Govers F."/>
            <person name="Birch P.R."/>
            <person name="Whisson S.C."/>
            <person name="Judelson H.S."/>
            <person name="Nusbaum C."/>
        </authorList>
    </citation>
    <scope>NUCLEOTIDE SEQUENCE [LARGE SCALE GENOMIC DNA]</scope>
    <source>
        <strain evidence="2">T30-4</strain>
    </source>
</reference>
<evidence type="ECO:0000313" key="2">
    <source>
        <dbReference type="Proteomes" id="UP000006643"/>
    </source>
</evidence>
<dbReference type="eggNOG" id="ENOG502R7RE">
    <property type="taxonomic scope" value="Eukaryota"/>
</dbReference>